<gene>
    <name evidence="1" type="ORF">NEZAVI_LOCUS5612</name>
</gene>
<keyword evidence="2" id="KW-1185">Reference proteome</keyword>
<protein>
    <submittedName>
        <fullName evidence="1">Uncharacterized protein</fullName>
    </submittedName>
</protein>
<evidence type="ECO:0000313" key="2">
    <source>
        <dbReference type="Proteomes" id="UP001152798"/>
    </source>
</evidence>
<reference evidence="1" key="1">
    <citation type="submission" date="2022-01" db="EMBL/GenBank/DDBJ databases">
        <authorList>
            <person name="King R."/>
        </authorList>
    </citation>
    <scope>NUCLEOTIDE SEQUENCE</scope>
</reference>
<proteinExistence type="predicted"/>
<organism evidence="1 2">
    <name type="scientific">Nezara viridula</name>
    <name type="common">Southern green stink bug</name>
    <name type="synonym">Cimex viridulus</name>
    <dbReference type="NCBI Taxonomy" id="85310"/>
    <lineage>
        <taxon>Eukaryota</taxon>
        <taxon>Metazoa</taxon>
        <taxon>Ecdysozoa</taxon>
        <taxon>Arthropoda</taxon>
        <taxon>Hexapoda</taxon>
        <taxon>Insecta</taxon>
        <taxon>Pterygota</taxon>
        <taxon>Neoptera</taxon>
        <taxon>Paraneoptera</taxon>
        <taxon>Hemiptera</taxon>
        <taxon>Heteroptera</taxon>
        <taxon>Panheteroptera</taxon>
        <taxon>Pentatomomorpha</taxon>
        <taxon>Pentatomoidea</taxon>
        <taxon>Pentatomidae</taxon>
        <taxon>Pentatominae</taxon>
        <taxon>Nezara</taxon>
    </lineage>
</organism>
<evidence type="ECO:0000313" key="1">
    <source>
        <dbReference type="EMBL" id="CAH1395313.1"/>
    </source>
</evidence>
<dbReference type="AlphaFoldDB" id="A0A9P0EEB0"/>
<name>A0A9P0EEB0_NEZVI</name>
<dbReference type="EMBL" id="OV725079">
    <property type="protein sequence ID" value="CAH1395313.1"/>
    <property type="molecule type" value="Genomic_DNA"/>
</dbReference>
<accession>A0A9P0EEB0</accession>
<dbReference type="Proteomes" id="UP001152798">
    <property type="component" value="Chromosome 3"/>
</dbReference>
<sequence>MRTRWRLASRFTTERGGISIRLEMGRFQEERHRRAPDLHLATSALRQYAASTRQSKINQTDGIPMTVPQQVLYGWHPVESRLIRLVD</sequence>